<dbReference type="CDD" id="cd01392">
    <property type="entry name" value="HTH_LacI"/>
    <property type="match status" value="1"/>
</dbReference>
<evidence type="ECO:0000256" key="1">
    <source>
        <dbReference type="ARBA" id="ARBA00023015"/>
    </source>
</evidence>
<dbReference type="GO" id="GO:0000976">
    <property type="term" value="F:transcription cis-regulatory region binding"/>
    <property type="evidence" value="ECO:0007669"/>
    <property type="project" value="TreeGrafter"/>
</dbReference>
<evidence type="ECO:0000256" key="3">
    <source>
        <dbReference type="ARBA" id="ARBA00023163"/>
    </source>
</evidence>
<gene>
    <name evidence="5" type="ORF">EYB31_00320</name>
</gene>
<dbReference type="SUPFAM" id="SSF47413">
    <property type="entry name" value="lambda repressor-like DNA-binding domains"/>
    <property type="match status" value="1"/>
</dbReference>
<dbReference type="Gene3D" id="1.10.260.40">
    <property type="entry name" value="lambda repressor-like DNA-binding domains"/>
    <property type="match status" value="1"/>
</dbReference>
<evidence type="ECO:0000256" key="2">
    <source>
        <dbReference type="ARBA" id="ARBA00023125"/>
    </source>
</evidence>
<dbReference type="InterPro" id="IPR028082">
    <property type="entry name" value="Peripla_BP_I"/>
</dbReference>
<dbReference type="AlphaFoldDB" id="A0A4Q9DXY5"/>
<reference evidence="5 6" key="1">
    <citation type="submission" date="2019-02" db="EMBL/GenBank/DDBJ databases">
        <title>Paenibacillus sp. nov., isolated from surface-sterilized tissue of Thalictrum simplex L.</title>
        <authorList>
            <person name="Tuo L."/>
        </authorList>
    </citation>
    <scope>NUCLEOTIDE SEQUENCE [LARGE SCALE GENOMIC DNA]</scope>
    <source>
        <strain evidence="5 6">N2SHLJ1</strain>
    </source>
</reference>
<keyword evidence="2" id="KW-0238">DNA-binding</keyword>
<dbReference type="GO" id="GO:0003700">
    <property type="term" value="F:DNA-binding transcription factor activity"/>
    <property type="evidence" value="ECO:0007669"/>
    <property type="project" value="TreeGrafter"/>
</dbReference>
<sequence>METNNLNSHEIAKLAGVSRSTVSRVINNYPNVPQKTREKVMEVIKKYNYFPNLSGRALKGKKTNTLGLFITEEHRITEESSFNFLITNVIESASESDYYVLTKIIHDTSDMETIRSVKECFFQGRVDAGIFFGFANHEPMIEELIADGFLIGIIDQELPGRTEPNRIVFNNNNESVAIRAVDYLVGLNHRKIGHIRSGIRRGSTNAKYNGFMKAIQKHNLTLNDAWILPGYVPGGGYEAVANFLKAKHPHELPTAFFADNDTLAIGAVRAFNDHGISVPGDISIIGVNDHMLSSMMKPALTTFKINFGQLANELVRQIVDVIENGSQQFVKVIFEIDFIERESCRRLEDNKHA</sequence>
<dbReference type="PANTHER" id="PTHR30146:SF109">
    <property type="entry name" value="HTH-TYPE TRANSCRIPTIONAL REGULATOR GALS"/>
    <property type="match status" value="1"/>
</dbReference>
<keyword evidence="3" id="KW-0804">Transcription</keyword>
<organism evidence="5 6">
    <name type="scientific">Paenibacillus thalictri</name>
    <dbReference type="NCBI Taxonomy" id="2527873"/>
    <lineage>
        <taxon>Bacteria</taxon>
        <taxon>Bacillati</taxon>
        <taxon>Bacillota</taxon>
        <taxon>Bacilli</taxon>
        <taxon>Bacillales</taxon>
        <taxon>Paenibacillaceae</taxon>
        <taxon>Paenibacillus</taxon>
    </lineage>
</organism>
<feature type="domain" description="HTH lacI-type" evidence="4">
    <location>
        <begin position="6"/>
        <end position="60"/>
    </location>
</feature>
<comment type="caution">
    <text evidence="5">The sequence shown here is derived from an EMBL/GenBank/DDBJ whole genome shotgun (WGS) entry which is preliminary data.</text>
</comment>
<dbReference type="Proteomes" id="UP000293142">
    <property type="component" value="Unassembled WGS sequence"/>
</dbReference>
<protein>
    <submittedName>
        <fullName evidence="5">LacI family transcriptional regulator</fullName>
    </submittedName>
</protein>
<dbReference type="OrthoDB" id="9775106at2"/>
<evidence type="ECO:0000313" key="5">
    <source>
        <dbReference type="EMBL" id="TBL81989.1"/>
    </source>
</evidence>
<proteinExistence type="predicted"/>
<dbReference type="Gene3D" id="3.40.50.2300">
    <property type="match status" value="2"/>
</dbReference>
<keyword evidence="6" id="KW-1185">Reference proteome</keyword>
<evidence type="ECO:0000259" key="4">
    <source>
        <dbReference type="PROSITE" id="PS50932"/>
    </source>
</evidence>
<name>A0A4Q9DXY5_9BACL</name>
<evidence type="ECO:0000313" key="6">
    <source>
        <dbReference type="Proteomes" id="UP000293142"/>
    </source>
</evidence>
<dbReference type="Pfam" id="PF13377">
    <property type="entry name" value="Peripla_BP_3"/>
    <property type="match status" value="1"/>
</dbReference>
<keyword evidence="1" id="KW-0805">Transcription regulation</keyword>
<dbReference type="SMART" id="SM00354">
    <property type="entry name" value="HTH_LACI"/>
    <property type="match status" value="1"/>
</dbReference>
<dbReference type="SUPFAM" id="SSF53822">
    <property type="entry name" value="Periplasmic binding protein-like I"/>
    <property type="match status" value="1"/>
</dbReference>
<dbReference type="InterPro" id="IPR046335">
    <property type="entry name" value="LacI/GalR-like_sensor"/>
</dbReference>
<accession>A0A4Q9DXY5</accession>
<dbReference type="InterPro" id="IPR000843">
    <property type="entry name" value="HTH_LacI"/>
</dbReference>
<dbReference type="PROSITE" id="PS50932">
    <property type="entry name" value="HTH_LACI_2"/>
    <property type="match status" value="1"/>
</dbReference>
<dbReference type="InterPro" id="IPR010982">
    <property type="entry name" value="Lambda_DNA-bd_dom_sf"/>
</dbReference>
<dbReference type="CDD" id="cd06267">
    <property type="entry name" value="PBP1_LacI_sugar_binding-like"/>
    <property type="match status" value="1"/>
</dbReference>
<dbReference type="PANTHER" id="PTHR30146">
    <property type="entry name" value="LACI-RELATED TRANSCRIPTIONAL REPRESSOR"/>
    <property type="match status" value="1"/>
</dbReference>
<dbReference type="Pfam" id="PF00356">
    <property type="entry name" value="LacI"/>
    <property type="match status" value="1"/>
</dbReference>
<dbReference type="EMBL" id="SIRE01000001">
    <property type="protein sequence ID" value="TBL81989.1"/>
    <property type="molecule type" value="Genomic_DNA"/>
</dbReference>